<keyword evidence="1" id="KW-0689">Ribosomal protein</keyword>
<dbReference type="Gene3D" id="2.20.25.30">
    <property type="match status" value="2"/>
</dbReference>
<name>A0A2A6C967_PRIPA</name>
<keyword evidence="2" id="KW-0687">Ribonucleoprotein</keyword>
<dbReference type="AlphaFoldDB" id="A0A2A6C967"/>
<sequence length="429" mass="48736">MLSLSNLLSRLNCWRKIVDDEEAGPHNASLLEGLTDLPLVEASISLMSFLNEESDYSFNEISFHTYLLSYLSSMYTDANVEQIQSAKHFQVLRKVDARGWLSLCATSRLMRARVFSLRLTPPELQVNCVIDLHYLMCNCGPLSDSTILPSGEEDGAKYIDSLGSGVLCSITAYCNDGQSIEWHLHEGYLAMTNYKTERNKIRPDITFKEIFDRLREGGRYLTVTVKGYGFGCRETAETFTRDLFVYQGKMESLTTLKELSYVFLVLCSFSAQLLGNHRLRSSRSSMRRAGAMRYRITSLGLTPPPQQVSVIIDLSYVNKMHLHLNKMVMERSGKTVKKAIPLEEQTCASCGYPAAKKCVYQWSIKAIRRSTTGTGRMRHLKKIQHRFKRTTGTGRMRHLKKIQHRFKNGFREGTVAVSQKKRTQSAASN</sequence>
<reference evidence="3" key="2">
    <citation type="submission" date="2022-06" db="UniProtKB">
        <authorList>
            <consortium name="EnsemblMetazoa"/>
        </authorList>
    </citation>
    <scope>IDENTIFICATION</scope>
    <source>
        <strain evidence="3">PS312</strain>
    </source>
</reference>
<proteinExistence type="predicted"/>
<dbReference type="EnsemblMetazoa" id="PPA43511.1">
    <property type="protein sequence ID" value="PPA43511.1"/>
    <property type="gene ID" value="WBGene00281880"/>
</dbReference>
<dbReference type="InterPro" id="IPR011331">
    <property type="entry name" value="Ribosomal_eL37/eL43"/>
</dbReference>
<evidence type="ECO:0000313" key="4">
    <source>
        <dbReference type="Proteomes" id="UP000005239"/>
    </source>
</evidence>
<dbReference type="PANTHER" id="PTHR10768">
    <property type="entry name" value="60S RIBOSOMAL PROTEIN L37"/>
    <property type="match status" value="1"/>
</dbReference>
<accession>A0A2A6C967</accession>
<dbReference type="GO" id="GO:0003723">
    <property type="term" value="F:RNA binding"/>
    <property type="evidence" value="ECO:0000318"/>
    <property type="project" value="GO_Central"/>
</dbReference>
<protein>
    <submittedName>
        <fullName evidence="3">Ribosomal protein</fullName>
    </submittedName>
</protein>
<keyword evidence="4" id="KW-1185">Reference proteome</keyword>
<dbReference type="PANTHER" id="PTHR10768:SF0">
    <property type="entry name" value="RIBOSOMAL PROTEIN L37"/>
    <property type="match status" value="1"/>
</dbReference>
<reference evidence="4" key="1">
    <citation type="journal article" date="2008" name="Nat. Genet.">
        <title>The Pristionchus pacificus genome provides a unique perspective on nematode lifestyle and parasitism.</title>
        <authorList>
            <person name="Dieterich C."/>
            <person name="Clifton S.W."/>
            <person name="Schuster L.N."/>
            <person name="Chinwalla A."/>
            <person name="Delehaunty K."/>
            <person name="Dinkelacker I."/>
            <person name="Fulton L."/>
            <person name="Fulton R."/>
            <person name="Godfrey J."/>
            <person name="Minx P."/>
            <person name="Mitreva M."/>
            <person name="Roeseler W."/>
            <person name="Tian H."/>
            <person name="Witte H."/>
            <person name="Yang S.P."/>
            <person name="Wilson R.K."/>
            <person name="Sommer R.J."/>
        </authorList>
    </citation>
    <scope>NUCLEOTIDE SEQUENCE [LARGE SCALE GENOMIC DNA]</scope>
    <source>
        <strain evidence="4">PS312</strain>
    </source>
</reference>
<evidence type="ECO:0000256" key="1">
    <source>
        <dbReference type="ARBA" id="ARBA00022980"/>
    </source>
</evidence>
<gene>
    <name evidence="3" type="primary">WBGene00281880</name>
</gene>
<dbReference type="OrthoDB" id="5807119at2759"/>
<dbReference type="GO" id="GO:0022625">
    <property type="term" value="C:cytosolic large ribosomal subunit"/>
    <property type="evidence" value="ECO:0000318"/>
    <property type="project" value="GO_Central"/>
</dbReference>
<dbReference type="GO" id="GO:0003735">
    <property type="term" value="F:structural constituent of ribosome"/>
    <property type="evidence" value="ECO:0007669"/>
    <property type="project" value="InterPro"/>
</dbReference>
<accession>A0A8R1V1K8</accession>
<evidence type="ECO:0000313" key="3">
    <source>
        <dbReference type="EnsemblMetazoa" id="PPA43511.1"/>
    </source>
</evidence>
<dbReference type="Proteomes" id="UP000005239">
    <property type="component" value="Unassembled WGS sequence"/>
</dbReference>
<evidence type="ECO:0000256" key="2">
    <source>
        <dbReference type="ARBA" id="ARBA00023274"/>
    </source>
</evidence>
<dbReference type="GO" id="GO:0006412">
    <property type="term" value="P:translation"/>
    <property type="evidence" value="ECO:0007669"/>
    <property type="project" value="InterPro"/>
</dbReference>
<organism evidence="3 4">
    <name type="scientific">Pristionchus pacificus</name>
    <name type="common">Parasitic nematode worm</name>
    <dbReference type="NCBI Taxonomy" id="54126"/>
    <lineage>
        <taxon>Eukaryota</taxon>
        <taxon>Metazoa</taxon>
        <taxon>Ecdysozoa</taxon>
        <taxon>Nematoda</taxon>
        <taxon>Chromadorea</taxon>
        <taxon>Rhabditida</taxon>
        <taxon>Rhabditina</taxon>
        <taxon>Diplogasteromorpha</taxon>
        <taxon>Diplogasteroidea</taxon>
        <taxon>Neodiplogasteridae</taxon>
        <taxon>Pristionchus</taxon>
    </lineage>
</organism>